<evidence type="ECO:0000313" key="2">
    <source>
        <dbReference type="Proteomes" id="UP000050509"/>
    </source>
</evidence>
<dbReference type="Proteomes" id="UP000050509">
    <property type="component" value="Unassembled WGS sequence"/>
</dbReference>
<gene>
    <name evidence="1" type="ORF">SE17_39250</name>
</gene>
<organism evidence="1 2">
    <name type="scientific">Kouleothrix aurantiaca</name>
    <dbReference type="NCBI Taxonomy" id="186479"/>
    <lineage>
        <taxon>Bacteria</taxon>
        <taxon>Bacillati</taxon>
        <taxon>Chloroflexota</taxon>
        <taxon>Chloroflexia</taxon>
        <taxon>Chloroflexales</taxon>
        <taxon>Roseiflexineae</taxon>
        <taxon>Roseiflexaceae</taxon>
        <taxon>Kouleothrix</taxon>
    </lineage>
</organism>
<sequence length="96" mass="10537">MIDMLASTITDTTHLPWAELFLAQIRAGETVEQASAAAGVTRSWAYTCRAENEAFHAAWEAAVAEARQRLDWRPVFLASLREGRTIVDACSRAGVT</sequence>
<feature type="non-terminal residue" evidence="1">
    <location>
        <position position="96"/>
    </location>
</feature>
<accession>A0A0P9CYR3</accession>
<dbReference type="EMBL" id="LJCR01002836">
    <property type="protein sequence ID" value="KPV48219.1"/>
    <property type="molecule type" value="Genomic_DNA"/>
</dbReference>
<protein>
    <submittedName>
        <fullName evidence="1">Uncharacterized protein</fullName>
    </submittedName>
</protein>
<dbReference type="AlphaFoldDB" id="A0A0P9CYR3"/>
<keyword evidence="2" id="KW-1185">Reference proteome</keyword>
<comment type="caution">
    <text evidence="1">The sequence shown here is derived from an EMBL/GenBank/DDBJ whole genome shotgun (WGS) entry which is preliminary data.</text>
</comment>
<name>A0A0P9CYR3_9CHLR</name>
<evidence type="ECO:0000313" key="1">
    <source>
        <dbReference type="EMBL" id="KPV48219.1"/>
    </source>
</evidence>
<proteinExistence type="predicted"/>
<reference evidence="1 2" key="1">
    <citation type="submission" date="2015-09" db="EMBL/GenBank/DDBJ databases">
        <title>Draft genome sequence of Kouleothrix aurantiaca JCM 19913.</title>
        <authorList>
            <person name="Hemp J."/>
        </authorList>
    </citation>
    <scope>NUCLEOTIDE SEQUENCE [LARGE SCALE GENOMIC DNA]</scope>
    <source>
        <strain evidence="1 2">COM-B</strain>
    </source>
</reference>